<evidence type="ECO:0000256" key="1">
    <source>
        <dbReference type="ARBA" id="ARBA00004196"/>
    </source>
</evidence>
<proteinExistence type="inferred from homology"/>
<dbReference type="InterPro" id="IPR025997">
    <property type="entry name" value="SBP_2_dom"/>
</dbReference>
<geneLocation type="plasmid" evidence="6 7">
    <name>unnamed1</name>
</geneLocation>
<evidence type="ECO:0000259" key="5">
    <source>
        <dbReference type="Pfam" id="PF13407"/>
    </source>
</evidence>
<feature type="domain" description="Periplasmic binding protein" evidence="5">
    <location>
        <begin position="42"/>
        <end position="295"/>
    </location>
</feature>
<reference evidence="6 7" key="1">
    <citation type="submission" date="2023-08" db="EMBL/GenBank/DDBJ databases">
        <title>Pathogen: clinical or host-associated sample.</title>
        <authorList>
            <person name="Hergert J."/>
            <person name="Casey R."/>
            <person name="Wagner J."/>
            <person name="Young E.L."/>
            <person name="Oakeson K.F."/>
        </authorList>
    </citation>
    <scope>NUCLEOTIDE SEQUENCE [LARGE SCALE GENOMIC DNA]</scope>
    <source>
        <strain evidence="6 7">UPHL-collab-2</strain>
        <plasmid evidence="6 7">unnamed1</plasmid>
    </source>
</reference>
<dbReference type="EMBL" id="CP132315">
    <property type="protein sequence ID" value="WLS04771.1"/>
    <property type="molecule type" value="Genomic_DNA"/>
</dbReference>
<comment type="similarity">
    <text evidence="2">Belongs to the bacterial solute-binding protein 2 family.</text>
</comment>
<evidence type="ECO:0000256" key="2">
    <source>
        <dbReference type="ARBA" id="ARBA00007639"/>
    </source>
</evidence>
<name>A0ABY9KAW2_9HYPH</name>
<dbReference type="Pfam" id="PF13407">
    <property type="entry name" value="Peripla_BP_4"/>
    <property type="match status" value="1"/>
</dbReference>
<gene>
    <name evidence="6" type="ORF">Q9315_21490</name>
</gene>
<accession>A0ABY9KAW2</accession>
<keyword evidence="7" id="KW-1185">Reference proteome</keyword>
<evidence type="ECO:0000313" key="7">
    <source>
        <dbReference type="Proteomes" id="UP001225788"/>
    </source>
</evidence>
<evidence type="ECO:0000256" key="3">
    <source>
        <dbReference type="ARBA" id="ARBA00022729"/>
    </source>
</evidence>
<comment type="subcellular location">
    <subcellularLocation>
        <location evidence="1">Cell envelope</location>
    </subcellularLocation>
</comment>
<dbReference type="PANTHER" id="PTHR46847:SF1">
    <property type="entry name" value="D-ALLOSE-BINDING PERIPLASMIC PROTEIN-RELATED"/>
    <property type="match status" value="1"/>
</dbReference>
<dbReference type="RefSeq" id="WP_306160995.1">
    <property type="nucleotide sequence ID" value="NZ_CP132315.1"/>
</dbReference>
<dbReference type="SUPFAM" id="SSF53822">
    <property type="entry name" value="Periplasmic binding protein-like I"/>
    <property type="match status" value="1"/>
</dbReference>
<protein>
    <submittedName>
        <fullName evidence="6">Sugar ABC transporter substrate-binding protein</fullName>
    </submittedName>
</protein>
<keyword evidence="6" id="KW-0614">Plasmid</keyword>
<dbReference type="InterPro" id="IPR028082">
    <property type="entry name" value="Peripla_BP_I"/>
</dbReference>
<dbReference type="Proteomes" id="UP001225788">
    <property type="component" value="Plasmid unnamed1"/>
</dbReference>
<sequence length="327" mass="34924">MRKIVAATLVVGVALASTAVRAEDFVVGLSWNAMDNQLPVKWQEYLLSEAKAQGEAAGINFKWVINVADADPARQAANIEDLINQGVNLIIARAEDDAAIGASIRAADQAGIPFITFDRPSSTAKPTAHVGGDSYDQGKTTAEAFVELLKANGVKGECIELQGSLTDVNAMNRSKAWHEVTDASGVVKTLVSVPTEWNPELFRSGTVNAFRANPQANCMFLGSDFALPAVQSALEGAGKWAPRGEANHVWIATQDVFPEAVAAIQSKYIDLGTTYDAYAHSKEAIRVAIRVAKGEGVDCPDNICLAKGRLATQENIGTLENLWSRAE</sequence>
<organism evidence="6 7">
    <name type="scientific">Shinella oryzae</name>
    <dbReference type="NCBI Taxonomy" id="2871820"/>
    <lineage>
        <taxon>Bacteria</taxon>
        <taxon>Pseudomonadati</taxon>
        <taxon>Pseudomonadota</taxon>
        <taxon>Alphaproteobacteria</taxon>
        <taxon>Hyphomicrobiales</taxon>
        <taxon>Rhizobiaceae</taxon>
        <taxon>Shinella</taxon>
    </lineage>
</organism>
<evidence type="ECO:0000313" key="6">
    <source>
        <dbReference type="EMBL" id="WLS04771.1"/>
    </source>
</evidence>
<evidence type="ECO:0000256" key="4">
    <source>
        <dbReference type="SAM" id="SignalP"/>
    </source>
</evidence>
<dbReference type="Gene3D" id="3.40.50.2300">
    <property type="match status" value="2"/>
</dbReference>
<feature type="signal peptide" evidence="4">
    <location>
        <begin position="1"/>
        <end position="22"/>
    </location>
</feature>
<keyword evidence="3 4" id="KW-0732">Signal</keyword>
<feature type="chain" id="PRO_5046841707" evidence="4">
    <location>
        <begin position="23"/>
        <end position="327"/>
    </location>
</feature>
<dbReference type="CDD" id="cd01536">
    <property type="entry name" value="PBP1_ABC_sugar_binding-like"/>
    <property type="match status" value="1"/>
</dbReference>
<dbReference type="PANTHER" id="PTHR46847">
    <property type="entry name" value="D-ALLOSE-BINDING PERIPLASMIC PROTEIN-RELATED"/>
    <property type="match status" value="1"/>
</dbReference>